<evidence type="ECO:0000313" key="10">
    <source>
        <dbReference type="EMBL" id="SPM37488.1"/>
    </source>
</evidence>
<organism evidence="10 11">
    <name type="scientific">Mycobacterium rhizamassiliense</name>
    <dbReference type="NCBI Taxonomy" id="1841860"/>
    <lineage>
        <taxon>Bacteria</taxon>
        <taxon>Bacillati</taxon>
        <taxon>Actinomycetota</taxon>
        <taxon>Actinomycetes</taxon>
        <taxon>Mycobacteriales</taxon>
        <taxon>Mycobacteriaceae</taxon>
        <taxon>Mycobacterium</taxon>
    </lineage>
</organism>
<gene>
    <name evidence="10" type="ORF">MRAB57_5335</name>
</gene>
<name>A0A2U3P179_9MYCO</name>
<feature type="region of interest" description="Disordered" evidence="6">
    <location>
        <begin position="63"/>
        <end position="87"/>
    </location>
</feature>
<evidence type="ECO:0000259" key="8">
    <source>
        <dbReference type="Pfam" id="PF02770"/>
    </source>
</evidence>
<keyword evidence="11" id="KW-1185">Reference proteome</keyword>
<proteinExistence type="inferred from homology"/>
<dbReference type="RefSeq" id="WP_077090010.1">
    <property type="nucleotide sequence ID" value="NZ_LT721901.1"/>
</dbReference>
<evidence type="ECO:0000259" key="9">
    <source>
        <dbReference type="Pfam" id="PF02771"/>
    </source>
</evidence>
<dbReference type="SUPFAM" id="SSF56645">
    <property type="entry name" value="Acyl-CoA dehydrogenase NM domain-like"/>
    <property type="match status" value="1"/>
</dbReference>
<protein>
    <submittedName>
        <fullName evidence="10">Acyl-CoA dehydrogenase related to the alkylation response protein AidB</fullName>
    </submittedName>
</protein>
<feature type="compositionally biased region" description="Basic and acidic residues" evidence="6">
    <location>
        <begin position="63"/>
        <end position="81"/>
    </location>
</feature>
<accession>A0A2U3P179</accession>
<dbReference type="Gene3D" id="2.40.110.10">
    <property type="entry name" value="Butyryl-CoA Dehydrogenase, subunit A, domain 2"/>
    <property type="match status" value="1"/>
</dbReference>
<evidence type="ECO:0000256" key="1">
    <source>
        <dbReference type="ARBA" id="ARBA00001974"/>
    </source>
</evidence>
<dbReference type="Pfam" id="PF02770">
    <property type="entry name" value="Acyl-CoA_dh_M"/>
    <property type="match status" value="1"/>
</dbReference>
<dbReference type="InterPro" id="IPR046373">
    <property type="entry name" value="Acyl-CoA_Oxase/DH_mid-dom_sf"/>
</dbReference>
<dbReference type="GO" id="GO:0003995">
    <property type="term" value="F:acyl-CoA dehydrogenase activity"/>
    <property type="evidence" value="ECO:0007669"/>
    <property type="project" value="InterPro"/>
</dbReference>
<dbReference type="InterPro" id="IPR037069">
    <property type="entry name" value="AcylCoA_DH/ox_N_sf"/>
</dbReference>
<feature type="domain" description="Acyl-CoA dehydrogenase/oxidase C-terminal" evidence="7">
    <location>
        <begin position="265"/>
        <end position="415"/>
    </location>
</feature>
<evidence type="ECO:0000256" key="2">
    <source>
        <dbReference type="ARBA" id="ARBA00009347"/>
    </source>
</evidence>
<reference evidence="10 11" key="1">
    <citation type="submission" date="2017-01" db="EMBL/GenBank/DDBJ databases">
        <authorList>
            <consortium name="Urmite Genomes"/>
        </authorList>
    </citation>
    <scope>NUCLEOTIDE SEQUENCE [LARGE SCALE GENOMIC DNA]</scope>
    <source>
        <strain evidence="10 11">AB57</strain>
    </source>
</reference>
<evidence type="ECO:0000256" key="6">
    <source>
        <dbReference type="SAM" id="MobiDB-lite"/>
    </source>
</evidence>
<dbReference type="EMBL" id="FUFA01000005">
    <property type="protein sequence ID" value="SPM37488.1"/>
    <property type="molecule type" value="Genomic_DNA"/>
</dbReference>
<evidence type="ECO:0000256" key="4">
    <source>
        <dbReference type="ARBA" id="ARBA00022827"/>
    </source>
</evidence>
<comment type="cofactor">
    <cofactor evidence="1 5">
        <name>FAD</name>
        <dbReference type="ChEBI" id="CHEBI:57692"/>
    </cofactor>
</comment>
<dbReference type="InterPro" id="IPR009075">
    <property type="entry name" value="AcylCo_DH/oxidase_C"/>
</dbReference>
<evidence type="ECO:0000259" key="7">
    <source>
        <dbReference type="Pfam" id="PF00441"/>
    </source>
</evidence>
<feature type="domain" description="Acyl-CoA oxidase/dehydrogenase middle" evidence="8">
    <location>
        <begin position="148"/>
        <end position="249"/>
    </location>
</feature>
<dbReference type="AlphaFoldDB" id="A0A2U3P179"/>
<dbReference type="InterPro" id="IPR006089">
    <property type="entry name" value="Acyl-CoA_DH_CS"/>
</dbReference>
<dbReference type="Pfam" id="PF02771">
    <property type="entry name" value="Acyl-CoA_dh_N"/>
    <property type="match status" value="1"/>
</dbReference>
<dbReference type="PANTHER" id="PTHR43884">
    <property type="entry name" value="ACYL-COA DEHYDROGENASE"/>
    <property type="match status" value="1"/>
</dbReference>
<dbReference type="Gene3D" id="1.20.140.10">
    <property type="entry name" value="Butyryl-CoA Dehydrogenase, subunit A, domain 3"/>
    <property type="match status" value="1"/>
</dbReference>
<dbReference type="Pfam" id="PF00441">
    <property type="entry name" value="Acyl-CoA_dh_1"/>
    <property type="match status" value="1"/>
</dbReference>
<keyword evidence="4 5" id="KW-0274">FAD</keyword>
<dbReference type="InterPro" id="IPR036250">
    <property type="entry name" value="AcylCo_DH-like_C"/>
</dbReference>
<evidence type="ECO:0000256" key="5">
    <source>
        <dbReference type="RuleBase" id="RU362125"/>
    </source>
</evidence>
<sequence length="417" mass="45539">MFEWSETDLLVRDSVRQFVDKEIRPHLDELESGELSPYPIARKLFSQFGLDAMAAESVKKMLDRERAKRNGDSKAEKRDNADDSGGFGGGQGSMAAVLISEIARVSIGLLSTASVSLGLGAATIMSRGTLAQKERWLPELMTLEKIAAWAITEPDSGSDAFGGMKTYVKRDGEDYILNGQKTFITNGPCADVLVVYAKLDDGDASVDKRNRPVLIFVLDAGMEGLTQGKPFKKMGMMSSPTGELFFDNVRLTPDRLLGENQESGGDGRDSARENFSAERIGIAMMALGIINECHRLCVDYAKTRTLWGKNIGQFQLIQLKLAKMEIARMNVQNMVFQTIERQAAGKALTLAEASAIKLYSSEAATEVAMEAVQLFGGNGYMAEYRVEQLARDAKSLMIYAGSNEVQVTHIAKGLLSG</sequence>
<dbReference type="SUPFAM" id="SSF47203">
    <property type="entry name" value="Acyl-CoA dehydrogenase C-terminal domain-like"/>
    <property type="match status" value="1"/>
</dbReference>
<dbReference type="STRING" id="1841860.GCA_900157375_05338"/>
<dbReference type="GO" id="GO:0050660">
    <property type="term" value="F:flavin adenine dinucleotide binding"/>
    <property type="evidence" value="ECO:0007669"/>
    <property type="project" value="InterPro"/>
</dbReference>
<feature type="domain" description="Acyl-CoA dehydrogenase/oxidase N-terminal" evidence="9">
    <location>
        <begin position="85"/>
        <end position="142"/>
    </location>
</feature>
<evidence type="ECO:0000313" key="11">
    <source>
        <dbReference type="Proteomes" id="UP000240988"/>
    </source>
</evidence>
<dbReference type="Gene3D" id="1.10.540.10">
    <property type="entry name" value="Acyl-CoA dehydrogenase/oxidase, N-terminal domain"/>
    <property type="match status" value="1"/>
</dbReference>
<keyword evidence="3 5" id="KW-0285">Flavoprotein</keyword>
<dbReference type="InterPro" id="IPR013786">
    <property type="entry name" value="AcylCoA_DH/ox_N"/>
</dbReference>
<comment type="similarity">
    <text evidence="2 5">Belongs to the acyl-CoA dehydrogenase family.</text>
</comment>
<dbReference type="InterPro" id="IPR009100">
    <property type="entry name" value="AcylCoA_DH/oxidase_NM_dom_sf"/>
</dbReference>
<keyword evidence="5" id="KW-0560">Oxidoreductase</keyword>
<dbReference type="Proteomes" id="UP000240988">
    <property type="component" value="Unassembled WGS sequence"/>
</dbReference>
<dbReference type="PROSITE" id="PS00072">
    <property type="entry name" value="ACYL_COA_DH_1"/>
    <property type="match status" value="1"/>
</dbReference>
<dbReference type="PANTHER" id="PTHR43884:SF12">
    <property type="entry name" value="ISOVALERYL-COA DEHYDROGENASE, MITOCHONDRIAL-RELATED"/>
    <property type="match status" value="1"/>
</dbReference>
<dbReference type="OrthoDB" id="8876745at2"/>
<evidence type="ECO:0000256" key="3">
    <source>
        <dbReference type="ARBA" id="ARBA00022630"/>
    </source>
</evidence>
<dbReference type="InterPro" id="IPR006091">
    <property type="entry name" value="Acyl-CoA_Oxase/DH_mid-dom"/>
</dbReference>